<feature type="transmembrane region" description="Helical" evidence="5">
    <location>
        <begin position="278"/>
        <end position="295"/>
    </location>
</feature>
<feature type="domain" description="EamA" evidence="6">
    <location>
        <begin position="18"/>
        <end position="146"/>
    </location>
</feature>
<dbReference type="InterPro" id="IPR050638">
    <property type="entry name" value="AA-Vitamin_Transporters"/>
</dbReference>
<name>A0ABV0CJV7_9NEIS</name>
<feature type="transmembrane region" description="Helical" evidence="5">
    <location>
        <begin position="129"/>
        <end position="147"/>
    </location>
</feature>
<keyword evidence="8" id="KW-1185">Reference proteome</keyword>
<sequence>MAYVLLIYRSRAFMFHSLLFISVCLIWGSTWLAMAIAIESIPPLFATGLRFIFAAPLLMALAKWRGVSLKFTGRVGLSWVAIGYFAIPYGLMMLAEQYVSSGFAAVVFANMPLVVMLVSMIQLRERFKLLQYAGLLAGVVAMISILLEETRIGGGNYVLGAILLGGALLMHAVFYVAVRAHFCKVHVLSFNAVPSCIAGILLLIIGWVWEQPNLSTFGLPSIFAVLYLGVIASIGGIVAYFKLNQLSSPFQASLCFLVFPLVALLLDKLVRNQQLSEQSYWLLIPLFIGIVLCKAPSLSWAKNILIQLLVFIKCKA</sequence>
<dbReference type="Proteomes" id="UP001405405">
    <property type="component" value="Unassembled WGS sequence"/>
</dbReference>
<reference evidence="7 8" key="1">
    <citation type="submission" date="2023-12" db="EMBL/GenBank/DDBJ databases">
        <title>Chromobacterium sp. strain TRC.1.1.SA producing antimicrobial pigment.</title>
        <authorList>
            <person name="Verma N."/>
            <person name="Choksket S."/>
            <person name="Pinnaka A.K."/>
            <person name="Korpole S."/>
        </authorList>
    </citation>
    <scope>NUCLEOTIDE SEQUENCE [LARGE SCALE GENOMIC DNA]</scope>
    <source>
        <strain evidence="7 8">TRC1.1.SA</strain>
    </source>
</reference>
<keyword evidence="3 5" id="KW-1133">Transmembrane helix</keyword>
<feature type="transmembrane region" description="Helical" evidence="5">
    <location>
        <begin position="98"/>
        <end position="117"/>
    </location>
</feature>
<feature type="transmembrane region" description="Helical" evidence="5">
    <location>
        <begin position="159"/>
        <end position="178"/>
    </location>
</feature>
<feature type="domain" description="EamA" evidence="6">
    <location>
        <begin position="159"/>
        <end position="292"/>
    </location>
</feature>
<evidence type="ECO:0000256" key="4">
    <source>
        <dbReference type="ARBA" id="ARBA00023136"/>
    </source>
</evidence>
<evidence type="ECO:0000313" key="7">
    <source>
        <dbReference type="EMBL" id="MEN7431178.1"/>
    </source>
</evidence>
<protein>
    <submittedName>
        <fullName evidence="7">EamA family transporter</fullName>
    </submittedName>
</protein>
<comment type="subcellular location">
    <subcellularLocation>
        <location evidence="1">Membrane</location>
        <topology evidence="1">Multi-pass membrane protein</topology>
    </subcellularLocation>
</comment>
<proteinExistence type="predicted"/>
<feature type="transmembrane region" description="Helical" evidence="5">
    <location>
        <begin position="248"/>
        <end position="266"/>
    </location>
</feature>
<feature type="transmembrane region" description="Helical" evidence="5">
    <location>
        <begin position="74"/>
        <end position="92"/>
    </location>
</feature>
<dbReference type="RefSeq" id="WP_346788514.1">
    <property type="nucleotide sequence ID" value="NZ_JAYFSJ010000006.1"/>
</dbReference>
<comment type="caution">
    <text evidence="7">The sequence shown here is derived from an EMBL/GenBank/DDBJ whole genome shotgun (WGS) entry which is preliminary data.</text>
</comment>
<dbReference type="InterPro" id="IPR000620">
    <property type="entry name" value="EamA_dom"/>
</dbReference>
<evidence type="ECO:0000256" key="5">
    <source>
        <dbReference type="SAM" id="Phobius"/>
    </source>
</evidence>
<dbReference type="Pfam" id="PF00892">
    <property type="entry name" value="EamA"/>
    <property type="match status" value="2"/>
</dbReference>
<dbReference type="InterPro" id="IPR037185">
    <property type="entry name" value="EmrE-like"/>
</dbReference>
<evidence type="ECO:0000256" key="1">
    <source>
        <dbReference type="ARBA" id="ARBA00004141"/>
    </source>
</evidence>
<dbReference type="PANTHER" id="PTHR32322">
    <property type="entry name" value="INNER MEMBRANE TRANSPORTER"/>
    <property type="match status" value="1"/>
</dbReference>
<evidence type="ECO:0000256" key="3">
    <source>
        <dbReference type="ARBA" id="ARBA00022989"/>
    </source>
</evidence>
<keyword evidence="2 5" id="KW-0812">Transmembrane</keyword>
<feature type="transmembrane region" description="Helical" evidence="5">
    <location>
        <begin position="190"/>
        <end position="209"/>
    </location>
</feature>
<evidence type="ECO:0000256" key="2">
    <source>
        <dbReference type="ARBA" id="ARBA00022692"/>
    </source>
</evidence>
<dbReference type="PANTHER" id="PTHR32322:SF14">
    <property type="entry name" value="PROTEIN PAGO"/>
    <property type="match status" value="1"/>
</dbReference>
<dbReference type="SUPFAM" id="SSF103481">
    <property type="entry name" value="Multidrug resistance efflux transporter EmrE"/>
    <property type="match status" value="2"/>
</dbReference>
<organism evidence="7 8">
    <name type="scientific">Chromobacterium indicum</name>
    <dbReference type="NCBI Taxonomy" id="3110228"/>
    <lineage>
        <taxon>Bacteria</taxon>
        <taxon>Pseudomonadati</taxon>
        <taxon>Pseudomonadota</taxon>
        <taxon>Betaproteobacteria</taxon>
        <taxon>Neisseriales</taxon>
        <taxon>Chromobacteriaceae</taxon>
        <taxon>Chromobacterium</taxon>
    </lineage>
</organism>
<evidence type="ECO:0000313" key="8">
    <source>
        <dbReference type="Proteomes" id="UP001405405"/>
    </source>
</evidence>
<feature type="transmembrane region" description="Helical" evidence="5">
    <location>
        <begin position="221"/>
        <end position="241"/>
    </location>
</feature>
<keyword evidence="4 5" id="KW-0472">Membrane</keyword>
<feature type="transmembrane region" description="Helical" evidence="5">
    <location>
        <begin position="44"/>
        <end position="62"/>
    </location>
</feature>
<feature type="transmembrane region" description="Helical" evidence="5">
    <location>
        <begin position="12"/>
        <end position="38"/>
    </location>
</feature>
<gene>
    <name evidence="7" type="ORF">VA599_10480</name>
</gene>
<accession>A0ABV0CJV7</accession>
<dbReference type="EMBL" id="JAYFSJ010000006">
    <property type="protein sequence ID" value="MEN7431178.1"/>
    <property type="molecule type" value="Genomic_DNA"/>
</dbReference>
<evidence type="ECO:0000259" key="6">
    <source>
        <dbReference type="Pfam" id="PF00892"/>
    </source>
</evidence>